<gene>
    <name evidence="2" type="ORF">ACFY1D_22030</name>
</gene>
<dbReference type="Proteomes" id="UP001602058">
    <property type="component" value="Unassembled WGS sequence"/>
</dbReference>
<comment type="caution">
    <text evidence="2">The sequence shown here is derived from an EMBL/GenBank/DDBJ whole genome shotgun (WGS) entry which is preliminary data.</text>
</comment>
<protein>
    <submittedName>
        <fullName evidence="2">Uncharacterized protein</fullName>
    </submittedName>
</protein>
<name>A0ABW6ULL4_9ACTN</name>
<proteinExistence type="predicted"/>
<feature type="region of interest" description="Disordered" evidence="1">
    <location>
        <begin position="534"/>
        <end position="560"/>
    </location>
</feature>
<evidence type="ECO:0000313" key="3">
    <source>
        <dbReference type="Proteomes" id="UP001602058"/>
    </source>
</evidence>
<reference evidence="2 3" key="1">
    <citation type="submission" date="2024-10" db="EMBL/GenBank/DDBJ databases">
        <title>The Natural Products Discovery Center: Release of the First 8490 Sequenced Strains for Exploring Actinobacteria Biosynthetic Diversity.</title>
        <authorList>
            <person name="Kalkreuter E."/>
            <person name="Kautsar S.A."/>
            <person name="Yang D."/>
            <person name="Bader C.D."/>
            <person name="Teijaro C.N."/>
            <person name="Fluegel L."/>
            <person name="Davis C.M."/>
            <person name="Simpson J.R."/>
            <person name="Lauterbach L."/>
            <person name="Steele A.D."/>
            <person name="Gui C."/>
            <person name="Meng S."/>
            <person name="Li G."/>
            <person name="Viehrig K."/>
            <person name="Ye F."/>
            <person name="Su P."/>
            <person name="Kiefer A.F."/>
            <person name="Nichols A."/>
            <person name="Cepeda A.J."/>
            <person name="Yan W."/>
            <person name="Fan B."/>
            <person name="Jiang Y."/>
            <person name="Adhikari A."/>
            <person name="Zheng C.-J."/>
            <person name="Schuster L."/>
            <person name="Cowan T.M."/>
            <person name="Smanski M.J."/>
            <person name="Chevrette M.G."/>
            <person name="De Carvalho L.P.S."/>
            <person name="Shen B."/>
        </authorList>
    </citation>
    <scope>NUCLEOTIDE SEQUENCE [LARGE SCALE GENOMIC DNA]</scope>
    <source>
        <strain evidence="2 3">NPDC001390</strain>
    </source>
</reference>
<keyword evidence="3" id="KW-1185">Reference proteome</keyword>
<accession>A0ABW6ULL4</accession>
<organism evidence="2 3">
    <name type="scientific">Streptomyces bluensis</name>
    <dbReference type="NCBI Taxonomy" id="33897"/>
    <lineage>
        <taxon>Bacteria</taxon>
        <taxon>Bacillati</taxon>
        <taxon>Actinomycetota</taxon>
        <taxon>Actinomycetes</taxon>
        <taxon>Kitasatosporales</taxon>
        <taxon>Streptomycetaceae</taxon>
        <taxon>Streptomyces</taxon>
    </lineage>
</organism>
<evidence type="ECO:0000256" key="1">
    <source>
        <dbReference type="SAM" id="MobiDB-lite"/>
    </source>
</evidence>
<dbReference type="EMBL" id="JBIAWJ010000011">
    <property type="protein sequence ID" value="MFF4524072.1"/>
    <property type="molecule type" value="Genomic_DNA"/>
</dbReference>
<feature type="region of interest" description="Disordered" evidence="1">
    <location>
        <begin position="100"/>
        <end position="119"/>
    </location>
</feature>
<evidence type="ECO:0000313" key="2">
    <source>
        <dbReference type="EMBL" id="MFF4524072.1"/>
    </source>
</evidence>
<dbReference type="SUPFAM" id="SSF53756">
    <property type="entry name" value="UDP-Glycosyltransferase/glycogen phosphorylase"/>
    <property type="match status" value="1"/>
</dbReference>
<dbReference type="RefSeq" id="WP_350951447.1">
    <property type="nucleotide sequence ID" value="NZ_JBEOYX010000002.1"/>
</dbReference>
<sequence length="560" mass="59764">MRTETLERDVEALMLALTDAYAKAAVTPGGLSWLRVHHVPARRLIARLVRRLSSIREPARDIEESQPFVVAHDSAAIGYVSYDVTEAGVAYVLGRQHVEPQPEPTTAHLEGTEPPTRAASTPVCALSWSSRHAATLLPVLVELADRGVPTTVVDASTEPEQRFPEPPMPGITVVRMPESVFAPEGGPPVPWEAALVDNLYASAGGHELSLGRLARLVSYVVVRSAGCTQPSWAAALRAERWLDEILALLRPRALVCSNDTSPLGILAVGAAERVGADTVYVQHGAWVDSQVGWRAQHCRFIAVMGARDVRVAQNWTRRADARTHLVGQPRFDALANIDSVRHRAYLRDLMEAQGHAQPPRIAVWACQPFSEQRLAGQFDVVVEGLRNATRRWGLVIAPHPAQSLSAFTPLLDSAEDVAVAVAAPDVGARGCLAGADALISASSTCGIEALLLDVPVLELTLPATPTLELAEHGAAQRCTSAAEITVSLARIDRTPAAVRIPDAAKDSICRWNGRSAAAVADLVVGVMAQNSAPDAPALRTQGPPMTANPRTVPATEGADQ</sequence>